<organism evidence="9 10">
    <name type="scientific">Ramazzottius varieornatus</name>
    <name type="common">Water bear</name>
    <name type="synonym">Tardigrade</name>
    <dbReference type="NCBI Taxonomy" id="947166"/>
    <lineage>
        <taxon>Eukaryota</taxon>
        <taxon>Metazoa</taxon>
        <taxon>Ecdysozoa</taxon>
        <taxon>Tardigrada</taxon>
        <taxon>Eutardigrada</taxon>
        <taxon>Parachela</taxon>
        <taxon>Hypsibioidea</taxon>
        <taxon>Ramazzottiidae</taxon>
        <taxon>Ramazzottius</taxon>
    </lineage>
</organism>
<dbReference type="GO" id="GO:0032040">
    <property type="term" value="C:small-subunit processome"/>
    <property type="evidence" value="ECO:0007669"/>
    <property type="project" value="TreeGrafter"/>
</dbReference>
<feature type="compositionally biased region" description="Basic residues" evidence="6">
    <location>
        <begin position="96"/>
        <end position="105"/>
    </location>
</feature>
<dbReference type="OrthoDB" id="10264378at2759"/>
<proteinExistence type="inferred from homology"/>
<dbReference type="AlphaFoldDB" id="A0A1D1VVM5"/>
<name>A0A1D1VVM5_RAMVA</name>
<evidence type="ECO:0000313" key="9">
    <source>
        <dbReference type="EMBL" id="GAV05520.1"/>
    </source>
</evidence>
<dbReference type="PANTHER" id="PTHR12933">
    <property type="entry name" value="ORF PROTEIN-RELATED"/>
    <property type="match status" value="1"/>
</dbReference>
<evidence type="ECO:0000259" key="7">
    <source>
        <dbReference type="Pfam" id="PF06862"/>
    </source>
</evidence>
<evidence type="ECO:0000256" key="1">
    <source>
        <dbReference type="ARBA" id="ARBA00004604"/>
    </source>
</evidence>
<comment type="subcellular location">
    <subcellularLocation>
        <location evidence="1">Nucleus</location>
        <location evidence="1">Nucleolus</location>
    </subcellularLocation>
</comment>
<comment type="caution">
    <text evidence="9">The sequence shown here is derived from an EMBL/GenBank/DDBJ whole genome shotgun (WGS) entry which is preliminary data.</text>
</comment>
<dbReference type="Proteomes" id="UP000186922">
    <property type="component" value="Unassembled WGS sequence"/>
</dbReference>
<dbReference type="InterPro" id="IPR053940">
    <property type="entry name" value="UTP25_NTPase-like"/>
</dbReference>
<dbReference type="GO" id="GO:0000462">
    <property type="term" value="P:maturation of SSU-rRNA from tricistronic rRNA transcript (SSU-rRNA, 5.8S rRNA, LSU-rRNA)"/>
    <property type="evidence" value="ECO:0007669"/>
    <property type="project" value="TreeGrafter"/>
</dbReference>
<accession>A0A1D1VVM5</accession>
<feature type="region of interest" description="Disordered" evidence="6">
    <location>
        <begin position="143"/>
        <end position="205"/>
    </location>
</feature>
<evidence type="ECO:0000256" key="5">
    <source>
        <dbReference type="ARBA" id="ARBA00032325"/>
    </source>
</evidence>
<evidence type="ECO:0000256" key="4">
    <source>
        <dbReference type="ARBA" id="ARBA00024421"/>
    </source>
</evidence>
<dbReference type="Pfam" id="PF22916">
    <property type="entry name" value="UTP25_NTPase-like"/>
    <property type="match status" value="1"/>
</dbReference>
<feature type="region of interest" description="Disordered" evidence="6">
    <location>
        <begin position="76"/>
        <end position="127"/>
    </location>
</feature>
<evidence type="ECO:0000256" key="2">
    <source>
        <dbReference type="ARBA" id="ARBA00009223"/>
    </source>
</evidence>
<evidence type="ECO:0000256" key="3">
    <source>
        <dbReference type="ARBA" id="ARBA00023242"/>
    </source>
</evidence>
<evidence type="ECO:0000259" key="8">
    <source>
        <dbReference type="Pfam" id="PF22916"/>
    </source>
</evidence>
<dbReference type="PANTHER" id="PTHR12933:SF0">
    <property type="entry name" value="U3 SMALL NUCLEOLAR RNA-ASSOCIATED PROTEIN 25 HOMOLOG"/>
    <property type="match status" value="1"/>
</dbReference>
<feature type="domain" description="UTP25 NTP hydrolase-like" evidence="8">
    <location>
        <begin position="293"/>
        <end position="555"/>
    </location>
</feature>
<dbReference type="EMBL" id="BDGG01000012">
    <property type="protein sequence ID" value="GAV05520.1"/>
    <property type="molecule type" value="Genomic_DNA"/>
</dbReference>
<feature type="compositionally biased region" description="Basic and acidic residues" evidence="6">
    <location>
        <begin position="76"/>
        <end position="93"/>
    </location>
</feature>
<dbReference type="InterPro" id="IPR053939">
    <property type="entry name" value="UTP25_C"/>
</dbReference>
<sequence length="755" mass="86183">MPSLRRAVKATPFEGRSATILRASCNSSSSLPNNLWPDMWATLSGNAFLRGFSDAETPFWSTVSCSCIRLLCGPDPDKEMAKRKPPAESERVSSARARKHRSKRPRSQDTDRTLNEQLTSEGEVEELASASGLLAQTFASRAVESDDDYDGAVPVETEDAIPKDETANSDDEGGDGDEDASDVDNDAAFNEDDTDNPSEEDPFDEHFGRLIGENAAAAAQKKTQAVESVIMFQSTGEFIMHRLSDEKEPVVDVKDGKSPRNCHVRQSLVKNIETNQGFWTRRAGEFFAMMNSYTDLFHFAKNHEMDLDVKRSYSLHVLNHILKARSRIIAHNMKLSKRSKKEFAVYRDQSFTRPKALILVPFKHHALQLFEIFCDLLNTKEEIQVMNRKKFLDNFGLKGVDPVPNLDRPEDFRETFKGNTRDGFRVGIGIAKKTLKMYTDFASSDILIADPLGLRMIIGEEGQKQNEYDFLSSIEILILDQADIFMMQNWEHVLTIMKNMNRQPKDTTNVDFSRVRTWVLNGWNSLYRQTMIFSAFRSPEIQALINRSCFNYGGSLTAKATTQPVLTSVVVSAPHCFHRIPGSDHTSSSDARFRFFVEKILPQMTDKARSQTMIFVPSYFDFVRIRNHFKREDISFVQIGDYTPATKVARARDLFFHGKKHFLLYTERFHFFYRYRIRGIRHILFYGLPHYTHYYAELCNMMVGDDTDVLHQFTSDVLYSKFDAFSLTSIVGPAKAQTMLQSDKTVHLYVTSPDE</sequence>
<feature type="compositionally biased region" description="Acidic residues" evidence="6">
    <location>
        <begin position="167"/>
        <end position="203"/>
    </location>
</feature>
<dbReference type="GO" id="GO:0019843">
    <property type="term" value="F:rRNA binding"/>
    <property type="evidence" value="ECO:0007669"/>
    <property type="project" value="TreeGrafter"/>
</dbReference>
<dbReference type="InterPro" id="IPR010678">
    <property type="entry name" value="UTP25"/>
</dbReference>
<dbReference type="GO" id="GO:0034511">
    <property type="term" value="F:U3 snoRNA binding"/>
    <property type="evidence" value="ECO:0007669"/>
    <property type="project" value="InterPro"/>
</dbReference>
<keyword evidence="3" id="KW-0539">Nucleus</keyword>
<evidence type="ECO:0000256" key="6">
    <source>
        <dbReference type="SAM" id="MobiDB-lite"/>
    </source>
</evidence>
<comment type="similarity">
    <text evidence="2">Belongs to the UTP25 family.</text>
</comment>
<keyword evidence="10" id="KW-1185">Reference proteome</keyword>
<reference evidence="9 10" key="1">
    <citation type="journal article" date="2016" name="Nat. Commun.">
        <title>Extremotolerant tardigrade genome and improved radiotolerance of human cultured cells by tardigrade-unique protein.</title>
        <authorList>
            <person name="Hashimoto T."/>
            <person name="Horikawa D.D."/>
            <person name="Saito Y."/>
            <person name="Kuwahara H."/>
            <person name="Kozuka-Hata H."/>
            <person name="Shin-I T."/>
            <person name="Minakuchi Y."/>
            <person name="Ohishi K."/>
            <person name="Motoyama A."/>
            <person name="Aizu T."/>
            <person name="Enomoto A."/>
            <person name="Kondo K."/>
            <person name="Tanaka S."/>
            <person name="Hara Y."/>
            <person name="Koshikawa S."/>
            <person name="Sagara H."/>
            <person name="Miura T."/>
            <person name="Yokobori S."/>
            <person name="Miyagawa K."/>
            <person name="Suzuki Y."/>
            <person name="Kubo T."/>
            <person name="Oyama M."/>
            <person name="Kohara Y."/>
            <person name="Fujiyama A."/>
            <person name="Arakawa K."/>
            <person name="Katayama T."/>
            <person name="Toyoda A."/>
            <person name="Kunieda T."/>
        </authorList>
    </citation>
    <scope>NUCLEOTIDE SEQUENCE [LARGE SCALE GENOMIC DNA]</scope>
    <source>
        <strain evidence="9 10">YOKOZUNA-1</strain>
    </source>
</reference>
<dbReference type="InterPro" id="IPR027417">
    <property type="entry name" value="P-loop_NTPase"/>
</dbReference>
<feature type="domain" description="UTP25 C-terminal" evidence="7">
    <location>
        <begin position="566"/>
        <end position="748"/>
    </location>
</feature>
<dbReference type="Gene3D" id="3.40.50.300">
    <property type="entry name" value="P-loop containing nucleotide triphosphate hydrolases"/>
    <property type="match status" value="1"/>
</dbReference>
<gene>
    <name evidence="9" type="primary">RvY_15640-1</name>
    <name evidence="9" type="synonym">RvY_15640.1</name>
    <name evidence="9" type="ORF">RvY_15640</name>
</gene>
<evidence type="ECO:0000313" key="10">
    <source>
        <dbReference type="Proteomes" id="UP000186922"/>
    </source>
</evidence>
<dbReference type="STRING" id="947166.A0A1D1VVM5"/>
<dbReference type="SUPFAM" id="SSF52540">
    <property type="entry name" value="P-loop containing nucleoside triphosphate hydrolases"/>
    <property type="match status" value="1"/>
</dbReference>
<protein>
    <recommendedName>
        <fullName evidence="4">U3 small nucleolar RNA-associated protein 25 homolog</fullName>
    </recommendedName>
    <alternativeName>
        <fullName evidence="5">UTP25 small subunit processor component</fullName>
    </alternativeName>
</protein>
<dbReference type="Pfam" id="PF06862">
    <property type="entry name" value="Utp25_C"/>
    <property type="match status" value="1"/>
</dbReference>